<evidence type="ECO:0000256" key="4">
    <source>
        <dbReference type="ARBA" id="ARBA00023136"/>
    </source>
</evidence>
<dbReference type="Pfam" id="PF03208">
    <property type="entry name" value="PRA1"/>
    <property type="match status" value="1"/>
</dbReference>
<evidence type="ECO:0000256" key="5">
    <source>
        <dbReference type="RuleBase" id="RU363107"/>
    </source>
</evidence>
<dbReference type="PANTHER" id="PTHR19317:SF0">
    <property type="entry name" value="PRENYLATED RAB ACCEPTOR PROTEIN 1"/>
    <property type="match status" value="1"/>
</dbReference>
<keyword evidence="3 5" id="KW-1133">Transmembrane helix</keyword>
<dbReference type="Proteomes" id="UP000693970">
    <property type="component" value="Unassembled WGS sequence"/>
</dbReference>
<dbReference type="AlphaFoldDB" id="A0A9K3M634"/>
<feature type="compositionally biased region" description="Basic and acidic residues" evidence="6">
    <location>
        <begin position="224"/>
        <end position="233"/>
    </location>
</feature>
<feature type="region of interest" description="Disordered" evidence="6">
    <location>
        <begin position="1"/>
        <end position="24"/>
    </location>
</feature>
<evidence type="ECO:0000256" key="2">
    <source>
        <dbReference type="ARBA" id="ARBA00022692"/>
    </source>
</evidence>
<gene>
    <name evidence="7" type="ORF">IV203_013575</name>
</gene>
<feature type="transmembrane region" description="Helical" evidence="5">
    <location>
        <begin position="100"/>
        <end position="120"/>
    </location>
</feature>
<sequence length="239" mass="25872">MSLSVESGSDDRTFGDSPSQSKASSNSAVQFDFAAIKAHVSGFTSYITSRVTMDTVRPLNMFLGISGPSFCLSPDAFNPPIRKVDKSTPEKFKSRLKLNFAFFLSNYAVVMAGVALVTALMHPGMLVALGLLWALWGFHTFLISNEVVLFGRNIGTLVSISHRANALVVVTTAVIVWKCLIPAITVVAISGLLIFAHAMFRDPKHIDTSDQYRRGGSDDDDSGEDSHDSEVLVDKPGQV</sequence>
<comment type="subcellular location">
    <subcellularLocation>
        <location evidence="1 5">Membrane</location>
        <topology evidence="1 5">Multi-pass membrane protein</topology>
    </subcellularLocation>
</comment>
<keyword evidence="2 5" id="KW-0812">Transmembrane</keyword>
<reference evidence="7" key="2">
    <citation type="submission" date="2021-04" db="EMBL/GenBank/DDBJ databases">
        <authorList>
            <person name="Podell S."/>
        </authorList>
    </citation>
    <scope>NUCLEOTIDE SEQUENCE</scope>
    <source>
        <strain evidence="7">Hildebrandi</strain>
    </source>
</reference>
<organism evidence="7 8">
    <name type="scientific">Nitzschia inconspicua</name>
    <dbReference type="NCBI Taxonomy" id="303405"/>
    <lineage>
        <taxon>Eukaryota</taxon>
        <taxon>Sar</taxon>
        <taxon>Stramenopiles</taxon>
        <taxon>Ochrophyta</taxon>
        <taxon>Bacillariophyta</taxon>
        <taxon>Bacillariophyceae</taxon>
        <taxon>Bacillariophycidae</taxon>
        <taxon>Bacillariales</taxon>
        <taxon>Bacillariaceae</taxon>
        <taxon>Nitzschia</taxon>
    </lineage>
</organism>
<evidence type="ECO:0000256" key="3">
    <source>
        <dbReference type="ARBA" id="ARBA00022989"/>
    </source>
</evidence>
<evidence type="ECO:0000313" key="8">
    <source>
        <dbReference type="Proteomes" id="UP000693970"/>
    </source>
</evidence>
<dbReference type="PANTHER" id="PTHR19317">
    <property type="entry name" value="PRENYLATED RAB ACCEPTOR 1-RELATED"/>
    <property type="match status" value="1"/>
</dbReference>
<dbReference type="GO" id="GO:0016020">
    <property type="term" value="C:membrane"/>
    <property type="evidence" value="ECO:0007669"/>
    <property type="project" value="UniProtKB-SubCell"/>
</dbReference>
<feature type="compositionally biased region" description="Basic and acidic residues" evidence="6">
    <location>
        <begin position="208"/>
        <end position="217"/>
    </location>
</feature>
<keyword evidence="8" id="KW-1185">Reference proteome</keyword>
<reference evidence="7" key="1">
    <citation type="journal article" date="2021" name="Sci. Rep.">
        <title>Diploid genomic architecture of Nitzschia inconspicua, an elite biomass production diatom.</title>
        <authorList>
            <person name="Oliver A."/>
            <person name="Podell S."/>
            <person name="Pinowska A."/>
            <person name="Traller J.C."/>
            <person name="Smith S.R."/>
            <person name="McClure R."/>
            <person name="Beliaev A."/>
            <person name="Bohutskyi P."/>
            <person name="Hill E.A."/>
            <person name="Rabines A."/>
            <person name="Zheng H."/>
            <person name="Allen L.Z."/>
            <person name="Kuo A."/>
            <person name="Grigoriev I.V."/>
            <person name="Allen A.E."/>
            <person name="Hazlebeck D."/>
            <person name="Allen E.E."/>
        </authorList>
    </citation>
    <scope>NUCLEOTIDE SEQUENCE</scope>
    <source>
        <strain evidence="7">Hildebrandi</strain>
    </source>
</reference>
<keyword evidence="4 5" id="KW-0472">Membrane</keyword>
<evidence type="ECO:0000256" key="1">
    <source>
        <dbReference type="ARBA" id="ARBA00004141"/>
    </source>
</evidence>
<feature type="transmembrane region" description="Helical" evidence="5">
    <location>
        <begin position="183"/>
        <end position="200"/>
    </location>
</feature>
<protein>
    <recommendedName>
        <fullName evidence="5">PRA1 family protein</fullName>
    </recommendedName>
</protein>
<dbReference type="GO" id="GO:0005794">
    <property type="term" value="C:Golgi apparatus"/>
    <property type="evidence" value="ECO:0007669"/>
    <property type="project" value="TreeGrafter"/>
</dbReference>
<comment type="caution">
    <text evidence="7">The sequence shown here is derived from an EMBL/GenBank/DDBJ whole genome shotgun (WGS) entry which is preliminary data.</text>
</comment>
<name>A0A9K3M634_9STRA</name>
<feature type="region of interest" description="Disordered" evidence="6">
    <location>
        <begin position="208"/>
        <end position="239"/>
    </location>
</feature>
<dbReference type="InterPro" id="IPR004895">
    <property type="entry name" value="Prenylated_rab_accept_PRA1"/>
</dbReference>
<proteinExistence type="inferred from homology"/>
<dbReference type="OrthoDB" id="44302at2759"/>
<evidence type="ECO:0000256" key="6">
    <source>
        <dbReference type="SAM" id="MobiDB-lite"/>
    </source>
</evidence>
<evidence type="ECO:0000313" key="7">
    <source>
        <dbReference type="EMBL" id="KAG7374480.1"/>
    </source>
</evidence>
<dbReference type="EMBL" id="JAGRRH010000001">
    <property type="protein sequence ID" value="KAG7374480.1"/>
    <property type="molecule type" value="Genomic_DNA"/>
</dbReference>
<comment type="similarity">
    <text evidence="5">Belongs to the PRA1 family.</text>
</comment>
<feature type="transmembrane region" description="Helical" evidence="5">
    <location>
        <begin position="126"/>
        <end position="144"/>
    </location>
</feature>
<accession>A0A9K3M634</accession>